<organism evidence="3">
    <name type="scientific">Desulfobacca acetoxidans</name>
    <dbReference type="NCBI Taxonomy" id="60893"/>
    <lineage>
        <taxon>Bacteria</taxon>
        <taxon>Pseudomonadati</taxon>
        <taxon>Thermodesulfobacteriota</taxon>
        <taxon>Desulfobaccia</taxon>
        <taxon>Desulfobaccales</taxon>
        <taxon>Desulfobaccaceae</taxon>
        <taxon>Desulfobacca</taxon>
    </lineage>
</organism>
<keyword evidence="1" id="KW-0051">Antiviral defense</keyword>
<protein>
    <submittedName>
        <fullName evidence="3">Type III-B CRISPR module RAMP protein Cmr4</fullName>
    </submittedName>
</protein>
<gene>
    <name evidence="3" type="primary">cmr4</name>
    <name evidence="3" type="ORF">ENV52_09115</name>
</gene>
<dbReference type="InterPro" id="IPR005537">
    <property type="entry name" value="RAMP_III_fam"/>
</dbReference>
<proteinExistence type="predicted"/>
<sequence>MFEKAALMWLYAEHPVHAGTGSGVGAIDLPIQRERVTNWPIIQPSGLKGALRELFDKKNGKSTDPDFKAKICEVFGPETQAADLHSGAVSFTEARLLLFPVRSLRGTFAYLTCPLAVERLHRDLKTIKDCGGPDLTVRNSYSLPQNLTHPDEAKVLVNIKAQNQPDLCLVITPSGQNQVGQVVLEEFTFTAQADPKVGQLAQWLAAAAPSLPWLDKANLALRVAVVADNVFKDFVEMSTEVITRNKIDDKTGTVVEGALWTEEHLPRESVLYAPIFAAPSFFAADPKLSGADEVINFLTTNGAGYLWIGGNTTVGRGLVRVAFAS</sequence>
<evidence type="ECO:0000259" key="2">
    <source>
        <dbReference type="Pfam" id="PF03787"/>
    </source>
</evidence>
<dbReference type="InterPro" id="IPR013410">
    <property type="entry name" value="CRISPR-assoc_RAMP_Cmr4"/>
</dbReference>
<evidence type="ECO:0000313" key="3">
    <source>
        <dbReference type="EMBL" id="HHS29843.1"/>
    </source>
</evidence>
<evidence type="ECO:0000256" key="1">
    <source>
        <dbReference type="ARBA" id="ARBA00023118"/>
    </source>
</evidence>
<dbReference type="NCBIfam" id="TIGR02580">
    <property type="entry name" value="cas_RAMP_Cmr4"/>
    <property type="match status" value="1"/>
</dbReference>
<dbReference type="EMBL" id="DTGR01000144">
    <property type="protein sequence ID" value="HHS29843.1"/>
    <property type="molecule type" value="Genomic_DNA"/>
</dbReference>
<dbReference type="AlphaFoldDB" id="A0A7V6DQ16"/>
<dbReference type="PANTHER" id="PTHR36700">
    <property type="entry name" value="CRISPR SYSTEM CMR SUBUNIT CMR4"/>
    <property type="match status" value="1"/>
</dbReference>
<comment type="caution">
    <text evidence="3">The sequence shown here is derived from an EMBL/GenBank/DDBJ whole genome shotgun (WGS) entry which is preliminary data.</text>
</comment>
<accession>A0A7V6DQ16</accession>
<reference evidence="3" key="1">
    <citation type="journal article" date="2020" name="mSystems">
        <title>Genome- and Community-Level Interaction Insights into Carbon Utilization and Element Cycling Functions of Hydrothermarchaeota in Hydrothermal Sediment.</title>
        <authorList>
            <person name="Zhou Z."/>
            <person name="Liu Y."/>
            <person name="Xu W."/>
            <person name="Pan J."/>
            <person name="Luo Z.H."/>
            <person name="Li M."/>
        </authorList>
    </citation>
    <scope>NUCLEOTIDE SEQUENCE [LARGE SCALE GENOMIC DNA]</scope>
    <source>
        <strain evidence="3">SpSt-767</strain>
    </source>
</reference>
<dbReference type="GO" id="GO:0051607">
    <property type="term" value="P:defense response to virus"/>
    <property type="evidence" value="ECO:0007669"/>
    <property type="project" value="UniProtKB-KW"/>
</dbReference>
<name>A0A7V6DQ16_9BACT</name>
<dbReference type="Pfam" id="PF03787">
    <property type="entry name" value="RAMPs"/>
    <property type="match status" value="1"/>
</dbReference>
<dbReference type="PANTHER" id="PTHR36700:SF1">
    <property type="entry name" value="CRISPR SYSTEM CMR SUBUNIT CMR4"/>
    <property type="match status" value="1"/>
</dbReference>
<feature type="domain" description="CRISPR type III-associated protein" evidence="2">
    <location>
        <begin position="10"/>
        <end position="320"/>
    </location>
</feature>